<reference evidence="5" key="1">
    <citation type="submission" date="2023-02" db="EMBL/GenBank/DDBJ databases">
        <title>Mating type loci evolution in Malassezia.</title>
        <authorList>
            <person name="Coelho M.A."/>
        </authorList>
    </citation>
    <scope>NUCLEOTIDE SEQUENCE</scope>
    <source>
        <strain evidence="5">CBS 14136</strain>
    </source>
</reference>
<dbReference type="Proteomes" id="UP001214628">
    <property type="component" value="Chromosome 1"/>
</dbReference>
<dbReference type="Pfam" id="PF08424">
    <property type="entry name" value="NRDE-2"/>
    <property type="match status" value="1"/>
</dbReference>
<accession>A0AAF0F857</accession>
<dbReference type="PANTHER" id="PTHR13471:SF0">
    <property type="entry name" value="NUCLEAR EXOSOME REGULATOR NRDE2"/>
    <property type="match status" value="1"/>
</dbReference>
<dbReference type="GO" id="GO:0071013">
    <property type="term" value="C:catalytic step 2 spliceosome"/>
    <property type="evidence" value="ECO:0007669"/>
    <property type="project" value="TreeGrafter"/>
</dbReference>
<gene>
    <name evidence="5" type="ORF">MPSI1_000460</name>
</gene>
<evidence type="ECO:0000256" key="3">
    <source>
        <dbReference type="ARBA" id="ARBA00023242"/>
    </source>
</evidence>
<dbReference type="EMBL" id="CP118375">
    <property type="protein sequence ID" value="WFD41824.1"/>
    <property type="molecule type" value="Genomic_DNA"/>
</dbReference>
<dbReference type="InterPro" id="IPR013633">
    <property type="entry name" value="NRDE-2"/>
</dbReference>
<dbReference type="InterPro" id="IPR011990">
    <property type="entry name" value="TPR-like_helical_dom_sf"/>
</dbReference>
<keyword evidence="6" id="KW-1185">Reference proteome</keyword>
<evidence type="ECO:0000256" key="1">
    <source>
        <dbReference type="ARBA" id="ARBA00004123"/>
    </source>
</evidence>
<dbReference type="SUPFAM" id="SSF48452">
    <property type="entry name" value="TPR-like"/>
    <property type="match status" value="1"/>
</dbReference>
<dbReference type="PANTHER" id="PTHR13471">
    <property type="entry name" value="TETRATRICOPEPTIDE-LIKE HELICAL"/>
    <property type="match status" value="1"/>
</dbReference>
<dbReference type="AlphaFoldDB" id="A0AAF0F857"/>
<protein>
    <submittedName>
        <fullName evidence="5">Uncharacterized protein</fullName>
    </submittedName>
</protein>
<feature type="compositionally biased region" description="Basic residues" evidence="4">
    <location>
        <begin position="49"/>
        <end position="69"/>
    </location>
</feature>
<evidence type="ECO:0000256" key="2">
    <source>
        <dbReference type="ARBA" id="ARBA00009265"/>
    </source>
</evidence>
<comment type="subcellular location">
    <subcellularLocation>
        <location evidence="1">Nucleus</location>
    </subcellularLocation>
</comment>
<evidence type="ECO:0000313" key="6">
    <source>
        <dbReference type="Proteomes" id="UP001214628"/>
    </source>
</evidence>
<organism evidence="5 6">
    <name type="scientific">Malassezia psittaci</name>
    <dbReference type="NCBI Taxonomy" id="1821823"/>
    <lineage>
        <taxon>Eukaryota</taxon>
        <taxon>Fungi</taxon>
        <taxon>Dikarya</taxon>
        <taxon>Basidiomycota</taxon>
        <taxon>Ustilaginomycotina</taxon>
        <taxon>Malasseziomycetes</taxon>
        <taxon>Malasseziales</taxon>
        <taxon>Malasseziaceae</taxon>
        <taxon>Malassezia</taxon>
    </lineage>
</organism>
<feature type="region of interest" description="Disordered" evidence="4">
    <location>
        <begin position="112"/>
        <end position="159"/>
    </location>
</feature>
<dbReference type="GO" id="GO:1902369">
    <property type="term" value="P:negative regulation of RNA catabolic process"/>
    <property type="evidence" value="ECO:0007669"/>
    <property type="project" value="TreeGrafter"/>
</dbReference>
<comment type="similarity">
    <text evidence="2">Belongs to the NRDE2 family.</text>
</comment>
<feature type="compositionally biased region" description="Basic and acidic residues" evidence="4">
    <location>
        <begin position="87"/>
        <end position="97"/>
    </location>
</feature>
<dbReference type="Gene3D" id="1.25.40.10">
    <property type="entry name" value="Tetratricopeptide repeat domain"/>
    <property type="match status" value="1"/>
</dbReference>
<feature type="region of interest" description="Disordered" evidence="4">
    <location>
        <begin position="1"/>
        <end position="97"/>
    </location>
</feature>
<sequence length="1125" mass="128866">MAARGAPRFASFQPRSEGAEYLAASDEHNSGEWSNSKRSADSKTSHASSRQHRRHEHRDRERHHHHRSSASRARRDPDHTIHHRHDIQRGSEPLDRFDKSVPIYVIDRFGDTEGAKYQYKSNTAAKPSKKESSKRSKSVPRSNTFESFPWPNSTLQSTPVADHTADFLPLESSEDPNIDKDYNDLYQRVRKPQSTVSQDSVPVFSEGSVQDQSRSLHRQLSLDPTDVLAWFKLAELQARMIQNDPKKEPTQSDEANCARMQIAVLERAEAVCDQNHKRLPFVLARLRISSEAGIYPSNKLLQVWARELQDHESQKNASFLDMSQLYWAYVQFRKGDWASFTIDSFWEVCCEALQMPAKLASLRYKEPERVHAFRTNIVKELCVVLRSAGYFEKAHALLQALLELHLGVLNQEKQRELNSQQVWDDFRIWWDAEHTRIGDPLPYNGFNNDMELNTQNQVKLFLQDIDTPSPTNTDSGDIKQVMDPISWHHEELRSAYRSRYPQKIRDTNTTQLHDPFAFVFFEDMREALFIPEMDDPWSTIRIADVFFELLGLPSRWCSACLEFGLLNSTEPLLAKSYPRIWPEEGMSKLSSKFWSGAQWLDPSYNDHIAVQNVALTSDSLFQNTTSDPRGIWFATLQNIPSDVAKRAELLLVHLEHRLLESGQQNLSIKTALPHAMLCVASGQPAEARKVLRAALQQDDQQLLLWYAYVQLELNIWGNVGLVRKILVQVLGLGIPRSSSMDRYAMSLLWSLWIEMEWSLHEDNRCLHILANAAKCELNSAKDLSTLQLQYATFTESPLRGTDKLKLRKTFQELITKSLHTETHSELLPGLAVCAAIAELLIQDVPVGDEMMGPSAVFSKSLETKNRKIQSEVAMKFQRFLQMVSHVSPHTPSRLRESRANTISLLRLDRRNSCHLQMLTLREQHSKVDGFVKEVISSDLLNDYRYGSALDYSDESAEASAQHEAAEQAWLLAIAARIHTRCSLGDLLPILKASVHAKRRSSLLWHVIINWELQKLSNPLALRSREKTKAYQNAKALIYQAIHNCPYDKALFLLAFDPRLEPIFDANELYALARMMEEKQLRIFRNLAEPLAEDPMQITEPRDESQSTLDRISCFLNDIQASATIS</sequence>
<evidence type="ECO:0000313" key="5">
    <source>
        <dbReference type="EMBL" id="WFD41824.1"/>
    </source>
</evidence>
<dbReference type="GO" id="GO:0031048">
    <property type="term" value="P:regulatory ncRNA-mediated heterochromatin formation"/>
    <property type="evidence" value="ECO:0007669"/>
    <property type="project" value="TreeGrafter"/>
</dbReference>
<feature type="compositionally biased region" description="Polar residues" evidence="4">
    <location>
        <begin position="143"/>
        <end position="159"/>
    </location>
</feature>
<name>A0AAF0F857_9BASI</name>
<keyword evidence="3" id="KW-0539">Nucleus</keyword>
<proteinExistence type="inferred from homology"/>
<evidence type="ECO:0000256" key="4">
    <source>
        <dbReference type="SAM" id="MobiDB-lite"/>
    </source>
</evidence>